<reference evidence="2 3" key="1">
    <citation type="submission" date="2020-06" db="EMBL/GenBank/DDBJ databases">
        <title>Haloterrigena sp. nov., an extremely halophilic archaeon isolated from a saline sediment.</title>
        <authorList>
            <person name="Liu B.-B."/>
        </authorList>
    </citation>
    <scope>NUCLEOTIDE SEQUENCE [LARGE SCALE GENOMIC DNA]</scope>
    <source>
        <strain evidence="2 3">SYSU A558-1</strain>
    </source>
</reference>
<dbReference type="Proteomes" id="UP001016761">
    <property type="component" value="Unassembled WGS sequence"/>
</dbReference>
<keyword evidence="3" id="KW-1185">Reference proteome</keyword>
<comment type="caution">
    <text evidence="2">The sequence shown here is derived from an EMBL/GenBank/DDBJ whole genome shotgun (WGS) entry which is preliminary data.</text>
</comment>
<sequence>MGRACERCSEKENVTRFALFGRGEPGGEEWLCWDHRWPYLRKRLHGPDATGPPGSVVVTEPEPEPLSGQTGLADFL</sequence>
<proteinExistence type="predicted"/>
<dbReference type="EMBL" id="JABUQZ010000001">
    <property type="protein sequence ID" value="NUC72607.1"/>
    <property type="molecule type" value="Genomic_DNA"/>
</dbReference>
<feature type="region of interest" description="Disordered" evidence="1">
    <location>
        <begin position="48"/>
        <end position="76"/>
    </location>
</feature>
<organism evidence="2 3">
    <name type="scientific">Haloterrigena gelatinilytica</name>
    <dbReference type="NCBI Taxonomy" id="2741724"/>
    <lineage>
        <taxon>Archaea</taxon>
        <taxon>Methanobacteriati</taxon>
        <taxon>Methanobacteriota</taxon>
        <taxon>Stenosarchaea group</taxon>
        <taxon>Halobacteria</taxon>
        <taxon>Halobacteriales</taxon>
        <taxon>Natrialbaceae</taxon>
        <taxon>Haloterrigena</taxon>
    </lineage>
</organism>
<evidence type="ECO:0000313" key="2">
    <source>
        <dbReference type="EMBL" id="NUC72607.1"/>
    </source>
</evidence>
<evidence type="ECO:0000313" key="3">
    <source>
        <dbReference type="Proteomes" id="UP001016761"/>
    </source>
</evidence>
<evidence type="ECO:0000256" key="1">
    <source>
        <dbReference type="SAM" id="MobiDB-lite"/>
    </source>
</evidence>
<protein>
    <submittedName>
        <fullName evidence="2">Uncharacterized protein</fullName>
    </submittedName>
</protein>
<accession>A0ABX2L8Q4</accession>
<dbReference type="RefSeq" id="WP_174680516.1">
    <property type="nucleotide sequence ID" value="NZ_JABUQZ010000001.1"/>
</dbReference>
<gene>
    <name evidence="2" type="ORF">HTZ84_09840</name>
</gene>
<name>A0ABX2L8Q4_9EURY</name>